<reference evidence="2" key="1">
    <citation type="submission" date="2016-01" db="EMBL/GenBank/DDBJ databases">
        <authorList>
            <person name="Mitreva M."/>
            <person name="Pepin K.H."/>
            <person name="Mihindukulasuriya K.A."/>
            <person name="Fulton R."/>
            <person name="Fronick C."/>
            <person name="O'Laughlin M."/>
            <person name="Miner T."/>
            <person name="Herter B."/>
            <person name="Rosa B.A."/>
            <person name="Cordes M."/>
            <person name="Tomlinson C."/>
            <person name="Wollam A."/>
            <person name="Palsikar V.B."/>
            <person name="Mardis E.R."/>
            <person name="Wilson R.K."/>
        </authorList>
    </citation>
    <scope>NUCLEOTIDE SEQUENCE [LARGE SCALE GENOMIC DNA]</scope>
    <source>
        <strain evidence="2">MJR8151</strain>
    </source>
</reference>
<dbReference type="RefSeq" id="WP_414826705.1">
    <property type="nucleotide sequence ID" value="NZ_KQ955292.1"/>
</dbReference>
<accession>A0A133KAK3</accession>
<dbReference type="STRING" id="33036.HMPREF3200_01781"/>
<sequence>CIYQLRGVRPFLSDKFDITKHKNYKLLEDYDKKNLFDVEEYLTNRDKIKINRNSLITRL</sequence>
<proteinExistence type="predicted"/>
<dbReference type="Proteomes" id="UP000070383">
    <property type="component" value="Unassembled WGS sequence"/>
</dbReference>
<evidence type="ECO:0000313" key="1">
    <source>
        <dbReference type="EMBL" id="KWZ76582.1"/>
    </source>
</evidence>
<organism evidence="1 2">
    <name type="scientific">Anaerococcus tetradius</name>
    <dbReference type="NCBI Taxonomy" id="33036"/>
    <lineage>
        <taxon>Bacteria</taxon>
        <taxon>Bacillati</taxon>
        <taxon>Bacillota</taxon>
        <taxon>Tissierellia</taxon>
        <taxon>Tissierellales</taxon>
        <taxon>Peptoniphilaceae</taxon>
        <taxon>Anaerococcus</taxon>
    </lineage>
</organism>
<evidence type="ECO:0000313" key="2">
    <source>
        <dbReference type="Proteomes" id="UP000070383"/>
    </source>
</evidence>
<dbReference type="AlphaFoldDB" id="A0A133KAK3"/>
<dbReference type="EMBL" id="LRPM01000077">
    <property type="protein sequence ID" value="KWZ76582.1"/>
    <property type="molecule type" value="Genomic_DNA"/>
</dbReference>
<protein>
    <submittedName>
        <fullName evidence="1">Uncharacterized protein</fullName>
    </submittedName>
</protein>
<name>A0A133KAK3_9FIRM</name>
<gene>
    <name evidence="1" type="ORF">HMPREF3200_01781</name>
</gene>
<keyword evidence="2" id="KW-1185">Reference proteome</keyword>
<feature type="non-terminal residue" evidence="1">
    <location>
        <position position="1"/>
    </location>
</feature>
<dbReference type="PATRIC" id="fig|33036.3.peg.1770"/>
<comment type="caution">
    <text evidence="1">The sequence shown here is derived from an EMBL/GenBank/DDBJ whole genome shotgun (WGS) entry which is preliminary data.</text>
</comment>